<sequence length="99" mass="10891">MSKKIDLAKQAQALERLKAEFERLNRQFDELKAASGVASDDELVVDESKLPPEVRTAFLEMKAQAEKNGRNAAASIEAEIAADEPAPAMRRPRRGTLAI</sequence>
<protein>
    <recommendedName>
        <fullName evidence="4">Phage major capsid protein</fullName>
    </recommendedName>
</protein>
<evidence type="ECO:0000313" key="3">
    <source>
        <dbReference type="Proteomes" id="UP000715095"/>
    </source>
</evidence>
<keyword evidence="1" id="KW-0175">Coiled coil</keyword>
<dbReference type="EMBL" id="JACJJC010000010">
    <property type="protein sequence ID" value="MBM6704293.1"/>
    <property type="molecule type" value="Genomic_DNA"/>
</dbReference>
<reference evidence="2 3" key="1">
    <citation type="journal article" date="2021" name="Sci. Rep.">
        <title>The distribution of antibiotic resistance genes in chicken gut microbiota commensals.</title>
        <authorList>
            <person name="Juricova H."/>
            <person name="Matiasovicova J."/>
            <person name="Kubasova T."/>
            <person name="Cejkova D."/>
            <person name="Rychlik I."/>
        </authorList>
    </citation>
    <scope>NUCLEOTIDE SEQUENCE [LARGE SCALE GENOMIC DNA]</scope>
    <source>
        <strain evidence="2 3">An829</strain>
    </source>
</reference>
<gene>
    <name evidence="2" type="ORF">H6A60_07335</name>
</gene>
<evidence type="ECO:0008006" key="4">
    <source>
        <dbReference type="Google" id="ProtNLM"/>
    </source>
</evidence>
<dbReference type="Proteomes" id="UP000715095">
    <property type="component" value="Unassembled WGS sequence"/>
</dbReference>
<comment type="caution">
    <text evidence="2">The sequence shown here is derived from an EMBL/GenBank/DDBJ whole genome shotgun (WGS) entry which is preliminary data.</text>
</comment>
<dbReference type="RefSeq" id="WP_205102893.1">
    <property type="nucleotide sequence ID" value="NZ_JACJJC010000010.1"/>
</dbReference>
<name>A0ABS2DSQ1_9BURK</name>
<evidence type="ECO:0000313" key="2">
    <source>
        <dbReference type="EMBL" id="MBM6704293.1"/>
    </source>
</evidence>
<feature type="coiled-coil region" evidence="1">
    <location>
        <begin position="4"/>
        <end position="34"/>
    </location>
</feature>
<evidence type="ECO:0000256" key="1">
    <source>
        <dbReference type="SAM" id="Coils"/>
    </source>
</evidence>
<accession>A0ABS2DSQ1</accession>
<proteinExistence type="predicted"/>
<keyword evidence="3" id="KW-1185">Reference proteome</keyword>
<organism evidence="2 3">
    <name type="scientific">Sutterella massiliensis</name>
    <dbReference type="NCBI Taxonomy" id="1816689"/>
    <lineage>
        <taxon>Bacteria</taxon>
        <taxon>Pseudomonadati</taxon>
        <taxon>Pseudomonadota</taxon>
        <taxon>Betaproteobacteria</taxon>
        <taxon>Burkholderiales</taxon>
        <taxon>Sutterellaceae</taxon>
        <taxon>Sutterella</taxon>
    </lineage>
</organism>